<organism evidence="4">
    <name type="scientific">marine sediment metagenome</name>
    <dbReference type="NCBI Taxonomy" id="412755"/>
    <lineage>
        <taxon>unclassified sequences</taxon>
        <taxon>metagenomes</taxon>
        <taxon>ecological metagenomes</taxon>
    </lineage>
</organism>
<dbReference type="PANTHER" id="PTHR43727">
    <property type="entry name" value="DIAMINOPIMELATE DECARBOXYLASE"/>
    <property type="match status" value="1"/>
</dbReference>
<dbReference type="Pfam" id="PF02784">
    <property type="entry name" value="Orn_Arg_deC_N"/>
    <property type="match status" value="1"/>
</dbReference>
<evidence type="ECO:0000256" key="1">
    <source>
        <dbReference type="ARBA" id="ARBA00001933"/>
    </source>
</evidence>
<evidence type="ECO:0000313" key="4">
    <source>
        <dbReference type="EMBL" id="GAH19173.1"/>
    </source>
</evidence>
<keyword evidence="2" id="KW-0663">Pyridoxal phosphate</keyword>
<gene>
    <name evidence="4" type="ORF">S03H2_06610</name>
</gene>
<dbReference type="AlphaFoldDB" id="X1FEI7"/>
<comment type="caution">
    <text evidence="4">The sequence shown here is derived from an EMBL/GenBank/DDBJ whole genome shotgun (WGS) entry which is preliminary data.</text>
</comment>
<evidence type="ECO:0000259" key="3">
    <source>
        <dbReference type="Pfam" id="PF02784"/>
    </source>
</evidence>
<proteinExistence type="predicted"/>
<sequence>MWWANKFLNVKEKKLYLGDKDATKVAKAHGTPLFIYSKNQILSNFTAFLKAFTGKTSLEVKLYYAMKANPHQEILKILKEVGACIDAVSPGEVAEALRAGFSADRIFFTGTSVSAKDLKLVFDQDDLIVNIDAVEQLELMKEVRERWFKHKKIKVAVRWNPGIGRGFNSKVVTAGEKTYEGMPIKFGVEEKKVIQTFARASQYGFTPAGLHHHLGSGWTRQNFKAVKDAVDKMIQKASEVQEQGFSLEFLDFGGGFGPRYSSYQEKFPVKEYVEYICQKIKKSNL</sequence>
<dbReference type="SUPFAM" id="SSF51419">
    <property type="entry name" value="PLP-binding barrel"/>
    <property type="match status" value="1"/>
</dbReference>
<reference evidence="4" key="1">
    <citation type="journal article" date="2014" name="Front. Microbiol.">
        <title>High frequency of phylogenetically diverse reductive dehalogenase-homologous genes in deep subseafloor sedimentary metagenomes.</title>
        <authorList>
            <person name="Kawai M."/>
            <person name="Futagami T."/>
            <person name="Toyoda A."/>
            <person name="Takaki Y."/>
            <person name="Nishi S."/>
            <person name="Hori S."/>
            <person name="Arai W."/>
            <person name="Tsubouchi T."/>
            <person name="Morono Y."/>
            <person name="Uchiyama I."/>
            <person name="Ito T."/>
            <person name="Fujiyama A."/>
            <person name="Inagaki F."/>
            <person name="Takami H."/>
        </authorList>
    </citation>
    <scope>NUCLEOTIDE SEQUENCE</scope>
    <source>
        <strain evidence="4">Expedition CK06-06</strain>
    </source>
</reference>
<accession>X1FEI7</accession>
<name>X1FEI7_9ZZZZ</name>
<dbReference type="EMBL" id="BARU01002922">
    <property type="protein sequence ID" value="GAH19173.1"/>
    <property type="molecule type" value="Genomic_DNA"/>
</dbReference>
<dbReference type="PANTHER" id="PTHR43727:SF2">
    <property type="entry name" value="GROUP IV DECARBOXYLASE"/>
    <property type="match status" value="1"/>
</dbReference>
<feature type="non-terminal residue" evidence="4">
    <location>
        <position position="285"/>
    </location>
</feature>
<dbReference type="PRINTS" id="PR01179">
    <property type="entry name" value="ODADCRBXLASE"/>
</dbReference>
<dbReference type="PROSITE" id="PS00878">
    <property type="entry name" value="ODR_DC_2_1"/>
    <property type="match status" value="1"/>
</dbReference>
<dbReference type="InterPro" id="IPR022653">
    <property type="entry name" value="De-COase2_pyr-phos_BS"/>
</dbReference>
<dbReference type="InterPro" id="IPR029066">
    <property type="entry name" value="PLP-binding_barrel"/>
</dbReference>
<dbReference type="Gene3D" id="3.20.20.10">
    <property type="entry name" value="Alanine racemase"/>
    <property type="match status" value="1"/>
</dbReference>
<comment type="cofactor">
    <cofactor evidence="1">
        <name>pyridoxal 5'-phosphate</name>
        <dbReference type="ChEBI" id="CHEBI:597326"/>
    </cofactor>
</comment>
<evidence type="ECO:0000256" key="2">
    <source>
        <dbReference type="ARBA" id="ARBA00022898"/>
    </source>
</evidence>
<protein>
    <recommendedName>
        <fullName evidence="3">Orn/DAP/Arg decarboxylase 2 N-terminal domain-containing protein</fullName>
    </recommendedName>
</protein>
<dbReference type="InterPro" id="IPR022644">
    <property type="entry name" value="De-COase2_N"/>
</dbReference>
<dbReference type="InterPro" id="IPR000183">
    <property type="entry name" value="Orn/DAP/Arg_de-COase"/>
</dbReference>
<feature type="domain" description="Orn/DAP/Arg decarboxylase 2 N-terminal" evidence="3">
    <location>
        <begin position="40"/>
        <end position="282"/>
    </location>
</feature>
<dbReference type="GO" id="GO:0009089">
    <property type="term" value="P:lysine biosynthetic process via diaminopimelate"/>
    <property type="evidence" value="ECO:0007669"/>
    <property type="project" value="TreeGrafter"/>
</dbReference>
<dbReference type="GO" id="GO:0008836">
    <property type="term" value="F:diaminopimelate decarboxylase activity"/>
    <property type="evidence" value="ECO:0007669"/>
    <property type="project" value="TreeGrafter"/>
</dbReference>